<dbReference type="Proteomes" id="UP000813461">
    <property type="component" value="Unassembled WGS sequence"/>
</dbReference>
<comment type="caution">
    <text evidence="1">The sequence shown here is derived from an EMBL/GenBank/DDBJ whole genome shotgun (WGS) entry which is preliminary data.</text>
</comment>
<sequence>MAMLPPEQAWDEAYWRAVSFGRSGSTMARVYECLGLVASIKQGAPHPFRHTLVRDLSRETLQLASRIRRAFDSETRTHAVTQLIRAAAHGSSFDQDINALLDKYGEHIWGQGIVDREHLRRPNVDSLYTKELIWERDADL</sequence>
<accession>A0A8K0R7D1</accession>
<protein>
    <submittedName>
        <fullName evidence="1">Uncharacterized protein</fullName>
    </submittedName>
</protein>
<name>A0A8K0R7D1_9PLEO</name>
<gene>
    <name evidence="1" type="ORF">FB567DRAFT_331862</name>
</gene>
<proteinExistence type="predicted"/>
<evidence type="ECO:0000313" key="2">
    <source>
        <dbReference type="Proteomes" id="UP000813461"/>
    </source>
</evidence>
<reference evidence="1" key="1">
    <citation type="journal article" date="2021" name="Nat. Commun.">
        <title>Genetic determinants of endophytism in the Arabidopsis root mycobiome.</title>
        <authorList>
            <person name="Mesny F."/>
            <person name="Miyauchi S."/>
            <person name="Thiergart T."/>
            <person name="Pickel B."/>
            <person name="Atanasova L."/>
            <person name="Karlsson M."/>
            <person name="Huettel B."/>
            <person name="Barry K.W."/>
            <person name="Haridas S."/>
            <person name="Chen C."/>
            <person name="Bauer D."/>
            <person name="Andreopoulos W."/>
            <person name="Pangilinan J."/>
            <person name="LaButti K."/>
            <person name="Riley R."/>
            <person name="Lipzen A."/>
            <person name="Clum A."/>
            <person name="Drula E."/>
            <person name="Henrissat B."/>
            <person name="Kohler A."/>
            <person name="Grigoriev I.V."/>
            <person name="Martin F.M."/>
            <person name="Hacquard S."/>
        </authorList>
    </citation>
    <scope>NUCLEOTIDE SEQUENCE</scope>
    <source>
        <strain evidence="1">MPI-SDFR-AT-0120</strain>
    </source>
</reference>
<dbReference type="EMBL" id="JAGMVJ010000008">
    <property type="protein sequence ID" value="KAH7088142.1"/>
    <property type="molecule type" value="Genomic_DNA"/>
</dbReference>
<evidence type="ECO:0000313" key="1">
    <source>
        <dbReference type="EMBL" id="KAH7088142.1"/>
    </source>
</evidence>
<dbReference type="OrthoDB" id="10298351at2759"/>
<keyword evidence="2" id="KW-1185">Reference proteome</keyword>
<organism evidence="1 2">
    <name type="scientific">Paraphoma chrysanthemicola</name>
    <dbReference type="NCBI Taxonomy" id="798071"/>
    <lineage>
        <taxon>Eukaryota</taxon>
        <taxon>Fungi</taxon>
        <taxon>Dikarya</taxon>
        <taxon>Ascomycota</taxon>
        <taxon>Pezizomycotina</taxon>
        <taxon>Dothideomycetes</taxon>
        <taxon>Pleosporomycetidae</taxon>
        <taxon>Pleosporales</taxon>
        <taxon>Pleosporineae</taxon>
        <taxon>Phaeosphaeriaceae</taxon>
        <taxon>Paraphoma</taxon>
    </lineage>
</organism>
<dbReference type="AlphaFoldDB" id="A0A8K0R7D1"/>